<protein>
    <submittedName>
        <fullName evidence="1">Uncharacterized protein</fullName>
    </submittedName>
</protein>
<keyword evidence="2" id="KW-1185">Reference proteome</keyword>
<reference evidence="1 2" key="1">
    <citation type="journal article" date="2019" name="Nat. Ecol. Evol.">
        <title>Megaphylogeny resolves global patterns of mushroom evolution.</title>
        <authorList>
            <person name="Varga T."/>
            <person name="Krizsan K."/>
            <person name="Foldi C."/>
            <person name="Dima B."/>
            <person name="Sanchez-Garcia M."/>
            <person name="Sanchez-Ramirez S."/>
            <person name="Szollosi G.J."/>
            <person name="Szarkandi J.G."/>
            <person name="Papp V."/>
            <person name="Albert L."/>
            <person name="Andreopoulos W."/>
            <person name="Angelini C."/>
            <person name="Antonin V."/>
            <person name="Barry K.W."/>
            <person name="Bougher N.L."/>
            <person name="Buchanan P."/>
            <person name="Buyck B."/>
            <person name="Bense V."/>
            <person name="Catcheside P."/>
            <person name="Chovatia M."/>
            <person name="Cooper J."/>
            <person name="Damon W."/>
            <person name="Desjardin D."/>
            <person name="Finy P."/>
            <person name="Geml J."/>
            <person name="Haridas S."/>
            <person name="Hughes K."/>
            <person name="Justo A."/>
            <person name="Karasinski D."/>
            <person name="Kautmanova I."/>
            <person name="Kiss B."/>
            <person name="Kocsube S."/>
            <person name="Kotiranta H."/>
            <person name="LaButti K.M."/>
            <person name="Lechner B.E."/>
            <person name="Liimatainen K."/>
            <person name="Lipzen A."/>
            <person name="Lukacs Z."/>
            <person name="Mihaltcheva S."/>
            <person name="Morgado L.N."/>
            <person name="Niskanen T."/>
            <person name="Noordeloos M.E."/>
            <person name="Ohm R.A."/>
            <person name="Ortiz-Santana B."/>
            <person name="Ovrebo C."/>
            <person name="Racz N."/>
            <person name="Riley R."/>
            <person name="Savchenko A."/>
            <person name="Shiryaev A."/>
            <person name="Soop K."/>
            <person name="Spirin V."/>
            <person name="Szebenyi C."/>
            <person name="Tomsovsky M."/>
            <person name="Tulloss R.E."/>
            <person name="Uehling J."/>
            <person name="Grigoriev I.V."/>
            <person name="Vagvolgyi C."/>
            <person name="Papp T."/>
            <person name="Martin F.M."/>
            <person name="Miettinen O."/>
            <person name="Hibbett D.S."/>
            <person name="Nagy L.G."/>
        </authorList>
    </citation>
    <scope>NUCLEOTIDE SEQUENCE [LARGE SCALE GENOMIC DNA]</scope>
    <source>
        <strain evidence="1 2">NL-1719</strain>
    </source>
</reference>
<evidence type="ECO:0000313" key="1">
    <source>
        <dbReference type="EMBL" id="TFK73207.1"/>
    </source>
</evidence>
<gene>
    <name evidence="1" type="ORF">BDN72DRAFT_854875</name>
</gene>
<name>A0ACD3B894_9AGAR</name>
<evidence type="ECO:0000313" key="2">
    <source>
        <dbReference type="Proteomes" id="UP000308600"/>
    </source>
</evidence>
<sequence length="234" mass="25983">MQNAHLSHKPGKINLTASCHNRNLDEEGFVLPPRTRARACHATALGPHVQVSRHSSGHLPVLVEAEIKGNQLVSRPPGLTYNALRPGRCPKLGTYNVTGGYRIALVEMTLRHRYLGNLFACWTPNVFGFLELPALEVLSLHHILLVLLDLPHLIFEGISQDAIKEFTISSPTLKSLAIYMFGVTNHNIEASLSSLIIQETLTSANIPLPKLETLSLVYERYEHEDISETKGRDT</sequence>
<dbReference type="Proteomes" id="UP000308600">
    <property type="component" value="Unassembled WGS sequence"/>
</dbReference>
<proteinExistence type="predicted"/>
<dbReference type="EMBL" id="ML208277">
    <property type="protein sequence ID" value="TFK73207.1"/>
    <property type="molecule type" value="Genomic_DNA"/>
</dbReference>
<organism evidence="1 2">
    <name type="scientific">Pluteus cervinus</name>
    <dbReference type="NCBI Taxonomy" id="181527"/>
    <lineage>
        <taxon>Eukaryota</taxon>
        <taxon>Fungi</taxon>
        <taxon>Dikarya</taxon>
        <taxon>Basidiomycota</taxon>
        <taxon>Agaricomycotina</taxon>
        <taxon>Agaricomycetes</taxon>
        <taxon>Agaricomycetidae</taxon>
        <taxon>Agaricales</taxon>
        <taxon>Pluteineae</taxon>
        <taxon>Pluteaceae</taxon>
        <taxon>Pluteus</taxon>
    </lineage>
</organism>
<accession>A0ACD3B894</accession>